<dbReference type="KEGG" id="bpro:PMF13cell1_00955"/>
<dbReference type="InterPro" id="IPR035905">
    <property type="entry name" value="Barstar-like_sf"/>
</dbReference>
<sequence length="82" mass="9723">MRIVLDALYMDEKETAHSYLKEKMQFPDYYGGNLDALYDCLTEAEEMEIEVQNREQAQNYFLRIWRVLLDAAKENEGLRLIG</sequence>
<feature type="domain" description="Barstar (barnase inhibitor)" evidence="2">
    <location>
        <begin position="4"/>
        <end position="74"/>
    </location>
</feature>
<proteinExistence type="inferred from homology"/>
<dbReference type="InterPro" id="IPR000468">
    <property type="entry name" value="Barstar"/>
</dbReference>
<evidence type="ECO:0000256" key="1">
    <source>
        <dbReference type="ARBA" id="ARBA00006845"/>
    </source>
</evidence>
<protein>
    <submittedName>
        <fullName evidence="3">Barstar</fullName>
    </submittedName>
</protein>
<accession>A0A4P6LT31</accession>
<dbReference type="Gene3D" id="3.30.370.10">
    <property type="entry name" value="Barstar-like"/>
    <property type="match status" value="1"/>
</dbReference>
<dbReference type="RefSeq" id="WP_130179984.1">
    <property type="nucleotide sequence ID" value="NZ_CP035945.1"/>
</dbReference>
<dbReference type="EMBL" id="CP035945">
    <property type="protein sequence ID" value="QBE95434.1"/>
    <property type="molecule type" value="Genomic_DNA"/>
</dbReference>
<dbReference type="AlphaFoldDB" id="A0A4P6LT31"/>
<evidence type="ECO:0000313" key="4">
    <source>
        <dbReference type="Proteomes" id="UP000289794"/>
    </source>
</evidence>
<organism evidence="3 4">
    <name type="scientific">Blautia producta</name>
    <dbReference type="NCBI Taxonomy" id="33035"/>
    <lineage>
        <taxon>Bacteria</taxon>
        <taxon>Bacillati</taxon>
        <taxon>Bacillota</taxon>
        <taxon>Clostridia</taxon>
        <taxon>Lachnospirales</taxon>
        <taxon>Lachnospiraceae</taxon>
        <taxon>Blautia</taxon>
    </lineage>
</organism>
<reference evidence="3 4" key="1">
    <citation type="submission" date="2019-01" db="EMBL/GenBank/DDBJ databases">
        <title>PMF-metabolizing Aryl O-demethylase.</title>
        <authorList>
            <person name="Kim M."/>
        </authorList>
    </citation>
    <scope>NUCLEOTIDE SEQUENCE [LARGE SCALE GENOMIC DNA]</scope>
    <source>
        <strain evidence="3 4">PMF1</strain>
    </source>
</reference>
<evidence type="ECO:0000313" key="3">
    <source>
        <dbReference type="EMBL" id="QBE95434.1"/>
    </source>
</evidence>
<dbReference type="Pfam" id="PF01337">
    <property type="entry name" value="Barstar"/>
    <property type="match status" value="1"/>
</dbReference>
<dbReference type="SUPFAM" id="SSF52038">
    <property type="entry name" value="Barstar-related"/>
    <property type="match status" value="1"/>
</dbReference>
<evidence type="ECO:0000259" key="2">
    <source>
        <dbReference type="Pfam" id="PF01337"/>
    </source>
</evidence>
<comment type="similarity">
    <text evidence="1">Belongs to the barstar family.</text>
</comment>
<gene>
    <name evidence="3" type="ORF">PMF13cell1_00955</name>
</gene>
<name>A0A4P6LT31_9FIRM</name>
<dbReference type="Proteomes" id="UP000289794">
    <property type="component" value="Chromosome"/>
</dbReference>